<protein>
    <recommendedName>
        <fullName evidence="3">Immunity protein 50 of polymorphic toxin system</fullName>
    </recommendedName>
</protein>
<reference evidence="1 2" key="1">
    <citation type="submission" date="2020-01" db="EMBL/GenBank/DDBJ databases">
        <title>Insect and environment-associated Actinomycetes.</title>
        <authorList>
            <person name="Currrie C."/>
            <person name="Chevrette M."/>
            <person name="Carlson C."/>
            <person name="Stubbendieck R."/>
            <person name="Wendt-Pienkowski E."/>
        </authorList>
    </citation>
    <scope>NUCLEOTIDE SEQUENCE [LARGE SCALE GENOMIC DNA]</scope>
    <source>
        <strain evidence="1 2">SID7754</strain>
    </source>
</reference>
<sequence length="170" mass="18530">MTAELSPRNSEVLAPLYGPAPLDLSSVRLRSVHLDWHGPTVTLRLDLPAPPLPLPEGWAAAGVDSVQGQLQFLAVEDLEMDAWEPGPLVAFELAVLSESRHRMRVAVSRDGEPEFLRFTGSTDVLVGHISGFRAGPESADSGPHQFLSRLDARLHTSVPDPSEKTFYESL</sequence>
<dbReference type="InterPro" id="IPR028957">
    <property type="entry name" value="Imm50"/>
</dbReference>
<dbReference type="RefSeq" id="WP_164188985.1">
    <property type="nucleotide sequence ID" value="NZ_JAAGMR010000188.1"/>
</dbReference>
<accession>A0A7K3QSW1</accession>
<proteinExistence type="predicted"/>
<evidence type="ECO:0008006" key="3">
    <source>
        <dbReference type="Google" id="ProtNLM"/>
    </source>
</evidence>
<name>A0A7K3QSW1_9ACTN</name>
<comment type="caution">
    <text evidence="1">The sequence shown here is derived from an EMBL/GenBank/DDBJ whole genome shotgun (WGS) entry which is preliminary data.</text>
</comment>
<dbReference type="Pfam" id="PF15594">
    <property type="entry name" value="Imm50"/>
    <property type="match status" value="1"/>
</dbReference>
<dbReference type="EMBL" id="JAAGMR010000188">
    <property type="protein sequence ID" value="NEB92987.1"/>
    <property type="molecule type" value="Genomic_DNA"/>
</dbReference>
<evidence type="ECO:0000313" key="2">
    <source>
        <dbReference type="Proteomes" id="UP000470520"/>
    </source>
</evidence>
<organism evidence="1 2">
    <name type="scientific">Streptomyces bauhiniae</name>
    <dbReference type="NCBI Taxonomy" id="2340725"/>
    <lineage>
        <taxon>Bacteria</taxon>
        <taxon>Bacillati</taxon>
        <taxon>Actinomycetota</taxon>
        <taxon>Actinomycetes</taxon>
        <taxon>Kitasatosporales</taxon>
        <taxon>Streptomycetaceae</taxon>
        <taxon>Streptomyces</taxon>
    </lineage>
</organism>
<gene>
    <name evidence="1" type="ORF">G3I21_15020</name>
</gene>
<dbReference type="Proteomes" id="UP000470520">
    <property type="component" value="Unassembled WGS sequence"/>
</dbReference>
<evidence type="ECO:0000313" key="1">
    <source>
        <dbReference type="EMBL" id="NEB92987.1"/>
    </source>
</evidence>
<dbReference type="AlphaFoldDB" id="A0A7K3QSW1"/>